<sequence>MSKRKIDVESSINEIYDKNDEKQSRFKEKHSLDSDEEDEKGQDYEILPEDDIEGQEDETIDSYEGIKITPFNMKEELEEGHFDKDGMYIFDKTKEIKDNWIENIDWVKIKEREKDHDTKNDDSDSDKDEEDFDEKAIFTEILTLMKPGETIAKSLRRLGGNKGKMQSSSQRWKAKKQKTQGEGGEQSEEDKTKFLKLTELADKVLSSGNMEVYEMTYEKVNFLLKKLEPTKTEIPEDMDNDDALDMFAENFDKGAGGDEGSKKEKSPVETPVEPEDKDTVSKSKISDSNSSEVMWEYKWKTEDEEVHGPFTSSQMLQWTEEEYFPDGVYVRKTSNQDGPFYSSKRIDFDLYT</sequence>
<dbReference type="InterPro" id="IPR003169">
    <property type="entry name" value="GYF"/>
</dbReference>
<feature type="region of interest" description="Disordered" evidence="1">
    <location>
        <begin position="18"/>
        <end position="59"/>
    </location>
</feature>
<dbReference type="Gene3D" id="3.30.1490.40">
    <property type="match status" value="1"/>
</dbReference>
<dbReference type="InterPro" id="IPR039905">
    <property type="entry name" value="CD2BP2/Lin1"/>
</dbReference>
<dbReference type="PANTHER" id="PTHR13138:SF3">
    <property type="entry name" value="CD2 ANTIGEN CYTOPLASMIC TAIL-BINDING PROTEIN 2"/>
    <property type="match status" value="1"/>
</dbReference>
<evidence type="ECO:0000313" key="4">
    <source>
        <dbReference type="RefSeq" id="XP_022337349.1"/>
    </source>
</evidence>
<proteinExistence type="predicted"/>
<feature type="compositionally biased region" description="Acidic residues" evidence="1">
    <location>
        <begin position="123"/>
        <end position="132"/>
    </location>
</feature>
<dbReference type="KEGG" id="cvn:111133338"/>
<name>A0A8B8ECE7_CRAVI</name>
<dbReference type="PROSITE" id="PS50829">
    <property type="entry name" value="GYF"/>
    <property type="match status" value="1"/>
</dbReference>
<evidence type="ECO:0000256" key="1">
    <source>
        <dbReference type="SAM" id="MobiDB-lite"/>
    </source>
</evidence>
<accession>A0A8B8ECE7</accession>
<dbReference type="PANTHER" id="PTHR13138">
    <property type="entry name" value="PROTEIN LIN1"/>
    <property type="match status" value="1"/>
</dbReference>
<organism evidence="3 4">
    <name type="scientific">Crassostrea virginica</name>
    <name type="common">Eastern oyster</name>
    <dbReference type="NCBI Taxonomy" id="6565"/>
    <lineage>
        <taxon>Eukaryota</taxon>
        <taxon>Metazoa</taxon>
        <taxon>Spiralia</taxon>
        <taxon>Lophotrochozoa</taxon>
        <taxon>Mollusca</taxon>
        <taxon>Bivalvia</taxon>
        <taxon>Autobranchia</taxon>
        <taxon>Pteriomorphia</taxon>
        <taxon>Ostreida</taxon>
        <taxon>Ostreoidea</taxon>
        <taxon>Ostreidae</taxon>
        <taxon>Crassostrea</taxon>
    </lineage>
</organism>
<feature type="compositionally biased region" description="Acidic residues" evidence="1">
    <location>
        <begin position="34"/>
        <end position="59"/>
    </location>
</feature>
<dbReference type="SUPFAM" id="SSF55277">
    <property type="entry name" value="GYF domain"/>
    <property type="match status" value="1"/>
</dbReference>
<gene>
    <name evidence="4" type="primary">LOC111133338</name>
</gene>
<dbReference type="RefSeq" id="XP_022337349.1">
    <property type="nucleotide sequence ID" value="XM_022481641.1"/>
</dbReference>
<feature type="compositionally biased region" description="Basic and acidic residues" evidence="1">
    <location>
        <begin position="111"/>
        <end position="122"/>
    </location>
</feature>
<reference evidence="4" key="1">
    <citation type="submission" date="2025-08" db="UniProtKB">
        <authorList>
            <consortium name="RefSeq"/>
        </authorList>
    </citation>
    <scope>IDENTIFICATION</scope>
    <source>
        <tissue evidence="4">Whole sample</tissue>
    </source>
</reference>
<protein>
    <submittedName>
        <fullName evidence="4">CD2 antigen cytoplasmic tail-binding protein 2-like</fullName>
    </submittedName>
</protein>
<dbReference type="AlphaFoldDB" id="A0A8B8ECE7"/>
<feature type="domain" description="GYF" evidence="2">
    <location>
        <begin position="292"/>
        <end position="349"/>
    </location>
</feature>
<dbReference type="Proteomes" id="UP000694844">
    <property type="component" value="Chromosome 5"/>
</dbReference>
<feature type="compositionally biased region" description="Basic and acidic residues" evidence="1">
    <location>
        <begin position="18"/>
        <end position="33"/>
    </location>
</feature>
<dbReference type="InterPro" id="IPR035445">
    <property type="entry name" value="GYF-like_dom_sf"/>
</dbReference>
<dbReference type="FunFam" id="3.30.1490.40:FF:000005">
    <property type="entry name" value="CD2 antigen cytoplasmic tail-binding protein 2"/>
    <property type="match status" value="1"/>
</dbReference>
<dbReference type="CDD" id="cd00072">
    <property type="entry name" value="GYF"/>
    <property type="match status" value="1"/>
</dbReference>
<dbReference type="GeneID" id="111133338"/>
<feature type="region of interest" description="Disordered" evidence="1">
    <location>
        <begin position="233"/>
        <end position="288"/>
    </location>
</feature>
<dbReference type="Pfam" id="PF02213">
    <property type="entry name" value="GYF"/>
    <property type="match status" value="1"/>
</dbReference>
<dbReference type="OrthoDB" id="331341at2759"/>
<evidence type="ECO:0000259" key="2">
    <source>
        <dbReference type="PROSITE" id="PS50829"/>
    </source>
</evidence>
<feature type="region of interest" description="Disordered" evidence="1">
    <location>
        <begin position="111"/>
        <end position="132"/>
    </location>
</feature>
<evidence type="ECO:0000313" key="3">
    <source>
        <dbReference type="Proteomes" id="UP000694844"/>
    </source>
</evidence>
<keyword evidence="3" id="KW-1185">Reference proteome</keyword>
<feature type="region of interest" description="Disordered" evidence="1">
    <location>
        <begin position="156"/>
        <end position="190"/>
    </location>
</feature>
<dbReference type="GO" id="GO:0005682">
    <property type="term" value="C:U5 snRNP"/>
    <property type="evidence" value="ECO:0007669"/>
    <property type="project" value="InterPro"/>
</dbReference>
<feature type="compositionally biased region" description="Acidic residues" evidence="1">
    <location>
        <begin position="235"/>
        <end position="244"/>
    </location>
</feature>
<dbReference type="SMART" id="SM00444">
    <property type="entry name" value="GYF"/>
    <property type="match status" value="1"/>
</dbReference>
<feature type="compositionally biased region" description="Basic and acidic residues" evidence="1">
    <location>
        <begin position="250"/>
        <end position="267"/>
    </location>
</feature>